<dbReference type="Proteomes" id="UP000325395">
    <property type="component" value="Unassembled WGS sequence"/>
</dbReference>
<keyword evidence="2" id="KW-1185">Reference proteome</keyword>
<accession>A0ABQ6WFJ0</accession>
<gene>
    <name evidence="1" type="ORF">BDV36DRAFT_261623</name>
</gene>
<sequence>MGENGPILEPWMPPQAPQAFPPGKGNIYPFGEPHAVSVSLPTWDSVLGLSRKEKWLLDQLEWSYPR</sequence>
<evidence type="ECO:0000313" key="1">
    <source>
        <dbReference type="EMBL" id="KAE8415858.1"/>
    </source>
</evidence>
<proteinExistence type="predicted"/>
<evidence type="ECO:0000313" key="2">
    <source>
        <dbReference type="Proteomes" id="UP000325395"/>
    </source>
</evidence>
<organism evidence="1 2">
    <name type="scientific">Aspergillus pseudocaelatus</name>
    <dbReference type="NCBI Taxonomy" id="1825620"/>
    <lineage>
        <taxon>Eukaryota</taxon>
        <taxon>Fungi</taxon>
        <taxon>Dikarya</taxon>
        <taxon>Ascomycota</taxon>
        <taxon>Pezizomycotina</taxon>
        <taxon>Eurotiomycetes</taxon>
        <taxon>Eurotiomycetidae</taxon>
        <taxon>Eurotiales</taxon>
        <taxon>Aspergillaceae</taxon>
        <taxon>Aspergillus</taxon>
        <taxon>Aspergillus subgen. Circumdati</taxon>
    </lineage>
</organism>
<reference evidence="1 2" key="1">
    <citation type="submission" date="2019-04" db="EMBL/GenBank/DDBJ databases">
        <authorList>
            <consortium name="DOE Joint Genome Institute"/>
            <person name="Mondo S."/>
            <person name="Kjaerbolling I."/>
            <person name="Vesth T."/>
            <person name="Frisvad J.C."/>
            <person name="Nybo J.L."/>
            <person name="Theobald S."/>
            <person name="Kildgaard S."/>
            <person name="Isbrandt T."/>
            <person name="Kuo A."/>
            <person name="Sato A."/>
            <person name="Lyhne E.K."/>
            <person name="Kogle M.E."/>
            <person name="Wiebenga A."/>
            <person name="Kun R.S."/>
            <person name="Lubbers R.J."/>
            <person name="Makela M.R."/>
            <person name="Barry K."/>
            <person name="Chovatia M."/>
            <person name="Clum A."/>
            <person name="Daum C."/>
            <person name="Haridas S."/>
            <person name="He G."/>
            <person name="LaButti K."/>
            <person name="Lipzen A."/>
            <person name="Riley R."/>
            <person name="Salamov A."/>
            <person name="Simmons B.A."/>
            <person name="Magnuson J.K."/>
            <person name="Henrissat B."/>
            <person name="Mortensen U.H."/>
            <person name="Larsen T.O."/>
            <person name="Devries R.P."/>
            <person name="Grigoriev I.V."/>
            <person name="Machida M."/>
            <person name="Baker S.E."/>
            <person name="Andersen M.R."/>
            <person name="Cantor M.N."/>
            <person name="Hua S.X."/>
        </authorList>
    </citation>
    <scope>NUCLEOTIDE SEQUENCE [LARGE SCALE GENOMIC DNA]</scope>
    <source>
        <strain evidence="1 2">CBS 117616</strain>
    </source>
</reference>
<name>A0ABQ6WFJ0_9EURO</name>
<protein>
    <submittedName>
        <fullName evidence="1">Uncharacterized protein</fullName>
    </submittedName>
</protein>
<dbReference type="EMBL" id="ML735760">
    <property type="protein sequence ID" value="KAE8415858.1"/>
    <property type="molecule type" value="Genomic_DNA"/>
</dbReference>